<evidence type="ECO:0000313" key="2">
    <source>
        <dbReference type="Proteomes" id="UP000524246"/>
    </source>
</evidence>
<name>A0A7X9IJH0_9DELT</name>
<accession>A0A7X9IJH0</accession>
<protein>
    <submittedName>
        <fullName evidence="1">Uncharacterized protein</fullName>
    </submittedName>
</protein>
<gene>
    <name evidence="1" type="ORF">GYA55_02695</name>
</gene>
<dbReference type="EMBL" id="JAAZON010000106">
    <property type="protein sequence ID" value="NMC62054.1"/>
    <property type="molecule type" value="Genomic_DNA"/>
</dbReference>
<proteinExistence type="predicted"/>
<dbReference type="AlphaFoldDB" id="A0A7X9IJH0"/>
<organism evidence="1 2">
    <name type="scientific">SAR324 cluster bacterium</name>
    <dbReference type="NCBI Taxonomy" id="2024889"/>
    <lineage>
        <taxon>Bacteria</taxon>
        <taxon>Deltaproteobacteria</taxon>
        <taxon>SAR324 cluster</taxon>
    </lineage>
</organism>
<sequence>MSNSSALNKFTPEREEDIEACSPVKPERNLLAAVLARAICDAFGTAHCERHIVRSARQWLFGKLTPKRPFSFAWVALHLDLDPLALQESLRTYEGNPEEIQDRLTLLR</sequence>
<comment type="caution">
    <text evidence="1">The sequence shown here is derived from an EMBL/GenBank/DDBJ whole genome shotgun (WGS) entry which is preliminary data.</text>
</comment>
<dbReference type="Proteomes" id="UP000524246">
    <property type="component" value="Unassembled WGS sequence"/>
</dbReference>
<reference evidence="1 2" key="1">
    <citation type="journal article" date="2020" name="Biotechnol. Biofuels">
        <title>New insights from the biogas microbiome by comprehensive genome-resolved metagenomics of nearly 1600 species originating from multiple anaerobic digesters.</title>
        <authorList>
            <person name="Campanaro S."/>
            <person name="Treu L."/>
            <person name="Rodriguez-R L.M."/>
            <person name="Kovalovszki A."/>
            <person name="Ziels R.M."/>
            <person name="Maus I."/>
            <person name="Zhu X."/>
            <person name="Kougias P.G."/>
            <person name="Basile A."/>
            <person name="Luo G."/>
            <person name="Schluter A."/>
            <person name="Konstantinidis K.T."/>
            <person name="Angelidaki I."/>
        </authorList>
    </citation>
    <scope>NUCLEOTIDE SEQUENCE [LARGE SCALE GENOMIC DNA]</scope>
    <source>
        <strain evidence="1">AS27yjCOA_65</strain>
    </source>
</reference>
<evidence type="ECO:0000313" key="1">
    <source>
        <dbReference type="EMBL" id="NMC62054.1"/>
    </source>
</evidence>